<name>A0AA38IXZ0_9CUCU</name>
<dbReference type="InterPro" id="IPR021867">
    <property type="entry name" value="Bmt2/SAMTOR"/>
</dbReference>
<protein>
    <recommendedName>
        <fullName evidence="4">S-adenosylmethionine sensor upstream of mTORC1</fullName>
    </recommendedName>
    <alternativeName>
        <fullName evidence="4">Probable methyltransferase BMT2 homolog</fullName>
        <ecNumber evidence="4">2.1.1.-</ecNumber>
    </alternativeName>
</protein>
<dbReference type="SUPFAM" id="SSF53335">
    <property type="entry name" value="S-adenosyl-L-methionine-dependent methyltransferases"/>
    <property type="match status" value="1"/>
</dbReference>
<evidence type="ECO:0000256" key="2">
    <source>
        <dbReference type="ARBA" id="ARBA00022679"/>
    </source>
</evidence>
<dbReference type="HAMAP" id="MF_03044">
    <property type="entry name" value="BMT2"/>
    <property type="match status" value="1"/>
</dbReference>
<reference evidence="5" key="1">
    <citation type="journal article" date="2023" name="G3 (Bethesda)">
        <title>Whole genome assemblies of Zophobas morio and Tenebrio molitor.</title>
        <authorList>
            <person name="Kaur S."/>
            <person name="Stinson S.A."/>
            <person name="diCenzo G.C."/>
        </authorList>
    </citation>
    <scope>NUCLEOTIDE SEQUENCE</scope>
    <source>
        <strain evidence="5">QUZm001</strain>
    </source>
</reference>
<dbReference type="PANTHER" id="PTHR21008">
    <property type="entry name" value="S-ADENOSYLMETHIONINE SENSOR UPSTREAM OF MTORC1-RELATED"/>
    <property type="match status" value="1"/>
</dbReference>
<dbReference type="InterPro" id="IPR029063">
    <property type="entry name" value="SAM-dependent_MTases_sf"/>
</dbReference>
<proteinExistence type="inferred from homology"/>
<dbReference type="PANTHER" id="PTHR21008:SF0">
    <property type="entry name" value="S-ADENOSYLMETHIONINE SENSOR UPSTREAM OF MTORC1"/>
    <property type="match status" value="1"/>
</dbReference>
<dbReference type="EC" id="2.1.1.-" evidence="4"/>
<evidence type="ECO:0000313" key="6">
    <source>
        <dbReference type="Proteomes" id="UP001168821"/>
    </source>
</evidence>
<accession>A0AA38IXZ0</accession>
<comment type="similarity">
    <text evidence="4">Belongs to the BMT2 family.</text>
</comment>
<keyword evidence="1 4" id="KW-0489">Methyltransferase</keyword>
<dbReference type="GO" id="GO:0008168">
    <property type="term" value="F:methyltransferase activity"/>
    <property type="evidence" value="ECO:0007669"/>
    <property type="project" value="UniProtKB-UniRule"/>
</dbReference>
<evidence type="ECO:0000256" key="4">
    <source>
        <dbReference type="HAMAP-Rule" id="MF_03044"/>
    </source>
</evidence>
<sequence length="320" mass="37045">MASVDHLASSDFIKTVHQRLRDESKILGVEEAWKKHCQDEENLKKYAAAMHNLAENHWENNYKINSKPTSRIAWVHQFCQIYFIEEELLKYRQRENEIADKINLKIGVGVGISTINKQCRLLDVGSCYNPFQKYTCFDVLPIDIAPAISGVYKCDFINLHITLSASSVNDNLEITELQQQSFDVVVFSLLLEYLPSPQQRLLACKNAYKLLKTEGILFIITPDSKHVGANAKTMKSWRFLLAKEGFSRIKYEKLAHLHCMVFRKCLSPEISQRWATLHKQDNFYSEFVIPQDFKQTKQSTTMSNITCEATLFDELPNFFE</sequence>
<keyword evidence="2 4" id="KW-0808">Transferase</keyword>
<comment type="function">
    <text evidence="4">S-adenosyl-L-methionine-binding protein that acts as an inhibitor of mTORC1 signaling. Acts as a sensor of S-adenosyl-L-methionine to signal methionine sufficiency to mTORC1. Probably also acts as a S-adenosyl-L-methionine-dependent methyltransferase.</text>
</comment>
<gene>
    <name evidence="5" type="ORF">Zmor_005622</name>
</gene>
<comment type="caution">
    <text evidence="5">The sequence shown here is derived from an EMBL/GenBank/DDBJ whole genome shotgun (WGS) entry which is preliminary data.</text>
</comment>
<dbReference type="GO" id="GO:0032259">
    <property type="term" value="P:methylation"/>
    <property type="evidence" value="ECO:0007669"/>
    <property type="project" value="UniProtKB-KW"/>
</dbReference>
<dbReference type="CDD" id="cd02440">
    <property type="entry name" value="AdoMet_MTases"/>
    <property type="match status" value="1"/>
</dbReference>
<keyword evidence="6" id="KW-1185">Reference proteome</keyword>
<dbReference type="Gene3D" id="3.40.50.150">
    <property type="entry name" value="Vaccinia Virus protein VP39"/>
    <property type="match status" value="1"/>
</dbReference>
<dbReference type="GO" id="GO:1904262">
    <property type="term" value="P:negative regulation of TORC1 signaling"/>
    <property type="evidence" value="ECO:0007669"/>
    <property type="project" value="TreeGrafter"/>
</dbReference>
<evidence type="ECO:0000256" key="1">
    <source>
        <dbReference type="ARBA" id="ARBA00022603"/>
    </source>
</evidence>
<dbReference type="Proteomes" id="UP001168821">
    <property type="component" value="Unassembled WGS sequence"/>
</dbReference>
<evidence type="ECO:0000256" key="3">
    <source>
        <dbReference type="ARBA" id="ARBA00022691"/>
    </source>
</evidence>
<organism evidence="5 6">
    <name type="scientific">Zophobas morio</name>
    <dbReference type="NCBI Taxonomy" id="2755281"/>
    <lineage>
        <taxon>Eukaryota</taxon>
        <taxon>Metazoa</taxon>
        <taxon>Ecdysozoa</taxon>
        <taxon>Arthropoda</taxon>
        <taxon>Hexapoda</taxon>
        <taxon>Insecta</taxon>
        <taxon>Pterygota</taxon>
        <taxon>Neoptera</taxon>
        <taxon>Endopterygota</taxon>
        <taxon>Coleoptera</taxon>
        <taxon>Polyphaga</taxon>
        <taxon>Cucujiformia</taxon>
        <taxon>Tenebrionidae</taxon>
        <taxon>Zophobas</taxon>
    </lineage>
</organism>
<feature type="binding site" evidence="4">
    <location>
        <position position="125"/>
    </location>
    <ligand>
        <name>S-adenosyl-L-methionine</name>
        <dbReference type="ChEBI" id="CHEBI:59789"/>
    </ligand>
</feature>
<dbReference type="AlphaFoldDB" id="A0AA38IXZ0"/>
<dbReference type="EMBL" id="JALNTZ010000002">
    <property type="protein sequence ID" value="KAJ3661214.1"/>
    <property type="molecule type" value="Genomic_DNA"/>
</dbReference>
<keyword evidence="3 4" id="KW-0949">S-adenosyl-L-methionine</keyword>
<dbReference type="Pfam" id="PF11968">
    <property type="entry name" value="Bmt2"/>
    <property type="match status" value="1"/>
</dbReference>
<feature type="binding site" evidence="4">
    <location>
        <position position="143"/>
    </location>
    <ligand>
        <name>S-adenosyl-L-methionine</name>
        <dbReference type="ChEBI" id="CHEBI:59789"/>
    </ligand>
</feature>
<evidence type="ECO:0000313" key="5">
    <source>
        <dbReference type="EMBL" id="KAJ3661214.1"/>
    </source>
</evidence>